<keyword evidence="4" id="KW-0732">Signal</keyword>
<dbReference type="PROSITE" id="PS50835">
    <property type="entry name" value="IG_LIKE"/>
    <property type="match status" value="1"/>
</dbReference>
<organism evidence="12 13">
    <name type="scientific">Pelusios castaneus</name>
    <name type="common">West African mud turtle</name>
    <dbReference type="NCBI Taxonomy" id="367368"/>
    <lineage>
        <taxon>Eukaryota</taxon>
        <taxon>Metazoa</taxon>
        <taxon>Chordata</taxon>
        <taxon>Craniata</taxon>
        <taxon>Vertebrata</taxon>
        <taxon>Euteleostomi</taxon>
        <taxon>Archelosauria</taxon>
        <taxon>Testudinata</taxon>
        <taxon>Testudines</taxon>
        <taxon>Pleurodira</taxon>
        <taxon>Pelomedusidae</taxon>
        <taxon>Pelusios</taxon>
    </lineage>
</organism>
<dbReference type="Ensembl" id="ENSPCET00000014734.1">
    <property type="protein sequence ID" value="ENSPCEP00000014213.1"/>
    <property type="gene ID" value="ENSPCEG00000011288.1"/>
</dbReference>
<evidence type="ECO:0000256" key="6">
    <source>
        <dbReference type="ARBA" id="ARBA00023136"/>
    </source>
</evidence>
<keyword evidence="7" id="KW-1015">Disulfide bond</keyword>
<evidence type="ECO:0000313" key="12">
    <source>
        <dbReference type="Ensembl" id="ENSPCEP00000014213.1"/>
    </source>
</evidence>
<evidence type="ECO:0000256" key="7">
    <source>
        <dbReference type="ARBA" id="ARBA00023157"/>
    </source>
</evidence>
<dbReference type="GO" id="GO:0006955">
    <property type="term" value="P:immune response"/>
    <property type="evidence" value="ECO:0007669"/>
    <property type="project" value="TreeGrafter"/>
</dbReference>
<keyword evidence="8" id="KW-0675">Receptor</keyword>
<dbReference type="GO" id="GO:0071222">
    <property type="term" value="P:cellular response to lipopolysaccharide"/>
    <property type="evidence" value="ECO:0007669"/>
    <property type="project" value="TreeGrafter"/>
</dbReference>
<dbReference type="InterPro" id="IPR007110">
    <property type="entry name" value="Ig-like_dom"/>
</dbReference>
<dbReference type="PANTHER" id="PTHR25466:SF14">
    <property type="entry name" value="BUTYROPHILIN SUBFAMILY 2 MEMBER A2-LIKE-RELATED"/>
    <property type="match status" value="1"/>
</dbReference>
<protein>
    <recommendedName>
        <fullName evidence="11">Ig-like domain-containing protein</fullName>
    </recommendedName>
</protein>
<dbReference type="Proteomes" id="UP000694393">
    <property type="component" value="Unplaced"/>
</dbReference>
<evidence type="ECO:0000259" key="11">
    <source>
        <dbReference type="PROSITE" id="PS50835"/>
    </source>
</evidence>
<dbReference type="GO" id="GO:0042102">
    <property type="term" value="P:positive regulation of T cell proliferation"/>
    <property type="evidence" value="ECO:0007669"/>
    <property type="project" value="TreeGrafter"/>
</dbReference>
<keyword evidence="5" id="KW-1133">Transmembrane helix</keyword>
<feature type="domain" description="Ig-like" evidence="11">
    <location>
        <begin position="9"/>
        <end position="111"/>
    </location>
</feature>
<dbReference type="InterPro" id="IPR013783">
    <property type="entry name" value="Ig-like_fold"/>
</dbReference>
<name>A0A8C8S299_9SAUR</name>
<dbReference type="GO" id="GO:0031295">
    <property type="term" value="P:T cell costimulation"/>
    <property type="evidence" value="ECO:0007669"/>
    <property type="project" value="TreeGrafter"/>
</dbReference>
<evidence type="ECO:0000256" key="10">
    <source>
        <dbReference type="ARBA" id="ARBA00023319"/>
    </source>
</evidence>
<proteinExistence type="predicted"/>
<dbReference type="InterPro" id="IPR051713">
    <property type="entry name" value="T-cell_Activation_Regulation"/>
</dbReference>
<keyword evidence="10" id="KW-0393">Immunoglobulin domain</keyword>
<keyword evidence="3" id="KW-0812">Transmembrane</keyword>
<evidence type="ECO:0000256" key="5">
    <source>
        <dbReference type="ARBA" id="ARBA00022989"/>
    </source>
</evidence>
<dbReference type="PANTHER" id="PTHR25466">
    <property type="entry name" value="T-LYMPHOCYTE ACTIVATION ANTIGEN"/>
    <property type="match status" value="1"/>
</dbReference>
<keyword evidence="9" id="KW-0325">Glycoprotein</keyword>
<evidence type="ECO:0000256" key="2">
    <source>
        <dbReference type="ARBA" id="ARBA00022475"/>
    </source>
</evidence>
<reference evidence="12" key="2">
    <citation type="submission" date="2025-09" db="UniProtKB">
        <authorList>
            <consortium name="Ensembl"/>
        </authorList>
    </citation>
    <scope>IDENTIFICATION</scope>
</reference>
<dbReference type="Gene3D" id="2.60.40.10">
    <property type="entry name" value="Immunoglobulins"/>
    <property type="match status" value="1"/>
</dbReference>
<reference evidence="12" key="1">
    <citation type="submission" date="2025-08" db="UniProtKB">
        <authorList>
            <consortium name="Ensembl"/>
        </authorList>
    </citation>
    <scope>IDENTIFICATION</scope>
</reference>
<evidence type="ECO:0000313" key="13">
    <source>
        <dbReference type="Proteomes" id="UP000694393"/>
    </source>
</evidence>
<keyword evidence="2" id="KW-1003">Cell membrane</keyword>
<dbReference type="InterPro" id="IPR036179">
    <property type="entry name" value="Ig-like_dom_sf"/>
</dbReference>
<evidence type="ECO:0000256" key="1">
    <source>
        <dbReference type="ARBA" id="ARBA00004251"/>
    </source>
</evidence>
<dbReference type="GO" id="GO:0007166">
    <property type="term" value="P:cell surface receptor signaling pathway"/>
    <property type="evidence" value="ECO:0007669"/>
    <property type="project" value="TreeGrafter"/>
</dbReference>
<evidence type="ECO:0000256" key="4">
    <source>
        <dbReference type="ARBA" id="ARBA00022729"/>
    </source>
</evidence>
<dbReference type="GO" id="GO:0042130">
    <property type="term" value="P:negative regulation of T cell proliferation"/>
    <property type="evidence" value="ECO:0007669"/>
    <property type="project" value="TreeGrafter"/>
</dbReference>
<sequence length="156" mass="16921">MPGRLVSNPIYLSVCAGDALQVSVPLSPVRAQPGSDVLLGCNFSMAMGSVDLQRLVVQWRLGGQLVAEYDDTPSYHRAGARLSEEELQHGNASLLLPRVWDTDAGLYTCSIIYTPNHWLSSLLLKINSEGCSSTSQSVCSIVLLFLRLGSFPLDLI</sequence>
<evidence type="ECO:0000256" key="8">
    <source>
        <dbReference type="ARBA" id="ARBA00023170"/>
    </source>
</evidence>
<keyword evidence="6" id="KW-0472">Membrane</keyword>
<dbReference type="AlphaFoldDB" id="A0A8C8S299"/>
<evidence type="ECO:0000256" key="3">
    <source>
        <dbReference type="ARBA" id="ARBA00022692"/>
    </source>
</evidence>
<dbReference type="GO" id="GO:0009897">
    <property type="term" value="C:external side of plasma membrane"/>
    <property type="evidence" value="ECO:0007669"/>
    <property type="project" value="TreeGrafter"/>
</dbReference>
<evidence type="ECO:0000256" key="9">
    <source>
        <dbReference type="ARBA" id="ARBA00023180"/>
    </source>
</evidence>
<dbReference type="SUPFAM" id="SSF48726">
    <property type="entry name" value="Immunoglobulin"/>
    <property type="match status" value="1"/>
</dbReference>
<comment type="subcellular location">
    <subcellularLocation>
        <location evidence="1">Cell membrane</location>
        <topology evidence="1">Single-pass type I membrane protein</topology>
    </subcellularLocation>
</comment>
<accession>A0A8C8S299</accession>
<keyword evidence="13" id="KW-1185">Reference proteome</keyword>